<dbReference type="AlphaFoldDB" id="X0Y5G8"/>
<dbReference type="Pfam" id="PF01364">
    <property type="entry name" value="Peptidase_C25"/>
    <property type="match status" value="1"/>
</dbReference>
<evidence type="ECO:0000259" key="2">
    <source>
        <dbReference type="Pfam" id="PF01364"/>
    </source>
</evidence>
<keyword evidence="1" id="KW-0732">Signal</keyword>
<dbReference type="InterPro" id="IPR029031">
    <property type="entry name" value="Gingipain_N_sf"/>
</dbReference>
<dbReference type="EMBL" id="BARS01051285">
    <property type="protein sequence ID" value="GAG43933.1"/>
    <property type="molecule type" value="Genomic_DNA"/>
</dbReference>
<proteinExistence type="predicted"/>
<evidence type="ECO:0000313" key="3">
    <source>
        <dbReference type="EMBL" id="GAG43933.1"/>
    </source>
</evidence>
<dbReference type="InterPro" id="IPR001769">
    <property type="entry name" value="Gingipain"/>
</dbReference>
<dbReference type="Gene3D" id="3.40.50.10390">
    <property type="entry name" value="Gingipain r, domain 1"/>
    <property type="match status" value="1"/>
</dbReference>
<comment type="caution">
    <text evidence="3">The sequence shown here is derived from an EMBL/GenBank/DDBJ whole genome shotgun (WGS) entry which is preliminary data.</text>
</comment>
<accession>X0Y5G8</accession>
<dbReference type="Gene3D" id="3.40.50.1460">
    <property type="match status" value="1"/>
</dbReference>
<organism evidence="3">
    <name type="scientific">marine sediment metagenome</name>
    <dbReference type="NCBI Taxonomy" id="412755"/>
    <lineage>
        <taxon>unclassified sequences</taxon>
        <taxon>metagenomes</taxon>
        <taxon>ecological metagenomes</taxon>
    </lineage>
</organism>
<protein>
    <recommendedName>
        <fullName evidence="2">Gingipain domain-containing protein</fullName>
    </recommendedName>
</protein>
<feature type="non-terminal residue" evidence="3">
    <location>
        <position position="1"/>
    </location>
</feature>
<feature type="domain" description="Gingipain" evidence="2">
    <location>
        <begin position="3"/>
        <end position="233"/>
    </location>
</feature>
<feature type="non-terminal residue" evidence="3">
    <location>
        <position position="236"/>
    </location>
</feature>
<dbReference type="GO" id="GO:0006508">
    <property type="term" value="P:proteolysis"/>
    <property type="evidence" value="ECO:0007669"/>
    <property type="project" value="InterPro"/>
</dbReference>
<sequence length="236" mass="25911">SALMDPCGRLADYKNSTGINTEVQLIDVILAGQTGRDDAEKLRNHLKDFYADGGIYLLLAGDETQLPIRYAYPNSAYSMPLLAEQQICDLYFGDLTGEWDVDNDGVWGEKYIDQADLTPELYVGRLPFSSADEMDRYIDKLVRYETDPGGGDAGYVENVFFFSTDQMRDYGTVGQHGLVAKAFGDNFAIDTANGVEYTSGEDPSPTNIAADEVEPILDQGYGVVNIISHGSYSTFG</sequence>
<evidence type="ECO:0000256" key="1">
    <source>
        <dbReference type="ARBA" id="ARBA00022729"/>
    </source>
</evidence>
<gene>
    <name evidence="3" type="ORF">S01H1_76422</name>
</gene>
<name>X0Y5G8_9ZZZZ</name>
<dbReference type="SUPFAM" id="SSF52129">
    <property type="entry name" value="Caspase-like"/>
    <property type="match status" value="1"/>
</dbReference>
<dbReference type="GO" id="GO:0008234">
    <property type="term" value="F:cysteine-type peptidase activity"/>
    <property type="evidence" value="ECO:0007669"/>
    <property type="project" value="InterPro"/>
</dbReference>
<dbReference type="InterPro" id="IPR029030">
    <property type="entry name" value="Caspase-like_dom_sf"/>
</dbReference>
<reference evidence="3" key="1">
    <citation type="journal article" date="2014" name="Front. Microbiol.">
        <title>High frequency of phylogenetically diverse reductive dehalogenase-homologous genes in deep subseafloor sedimentary metagenomes.</title>
        <authorList>
            <person name="Kawai M."/>
            <person name="Futagami T."/>
            <person name="Toyoda A."/>
            <person name="Takaki Y."/>
            <person name="Nishi S."/>
            <person name="Hori S."/>
            <person name="Arai W."/>
            <person name="Tsubouchi T."/>
            <person name="Morono Y."/>
            <person name="Uchiyama I."/>
            <person name="Ito T."/>
            <person name="Fujiyama A."/>
            <person name="Inagaki F."/>
            <person name="Takami H."/>
        </authorList>
    </citation>
    <scope>NUCLEOTIDE SEQUENCE</scope>
    <source>
        <strain evidence="3">Expedition CK06-06</strain>
    </source>
</reference>